<dbReference type="InterPro" id="IPR014284">
    <property type="entry name" value="RNA_pol_sigma-70_dom"/>
</dbReference>
<feature type="region of interest" description="Disordered" evidence="4">
    <location>
        <begin position="1"/>
        <end position="20"/>
    </location>
</feature>
<dbReference type="Gene3D" id="1.10.10.10">
    <property type="entry name" value="Winged helix-like DNA-binding domain superfamily/Winged helix DNA-binding domain"/>
    <property type="match status" value="1"/>
</dbReference>
<keyword evidence="3" id="KW-0804">Transcription</keyword>
<reference evidence="6" key="1">
    <citation type="submission" date="2012-09" db="EMBL/GenBank/DDBJ databases">
        <title>Metagenomic Characterization of a Microbial Community in Wastewater Detects High Levels of Antibiotic Resistance.</title>
        <authorList>
            <person name="Abrams M."/>
            <person name="Caldwell A."/>
            <person name="Vandaei E."/>
            <person name="Lee W."/>
            <person name="Perrott J."/>
            <person name="Khan S.Y."/>
            <person name="Ta J."/>
            <person name="Romero D."/>
            <person name="Nguyen V."/>
            <person name="Pourmand N."/>
            <person name="Ouverney C.C."/>
        </authorList>
    </citation>
    <scope>NUCLEOTIDE SEQUENCE</scope>
</reference>
<keyword evidence="1" id="KW-0805">Transcription regulation</keyword>
<dbReference type="InterPro" id="IPR053812">
    <property type="entry name" value="HTH_Sigma70_ECF-like"/>
</dbReference>
<proteinExistence type="predicted"/>
<sequence>MNAPTPDTTPPAAPPAAVRGDVPAGVPHDVYVELRRVAQALFAGEAAGHTLSRTGLVHEAWLRLAKHTAAGMPAEDFVRLSARVMRNVLVDHARARNAAKRGGDAAFARFDETLRDYASRCATGLYLPASDETAAAKVRTELDLDVLAEALVKLAALSDRQAQVVDMKFFASMALEDIAANLGISLATVKRDWTAARLFLLRELAVARHRDTT</sequence>
<dbReference type="NCBIfam" id="TIGR02937">
    <property type="entry name" value="sigma70-ECF"/>
    <property type="match status" value="1"/>
</dbReference>
<name>L7W005_9BACT</name>
<dbReference type="PANTHER" id="PTHR43133:SF39">
    <property type="entry name" value="SIMILAR TO RNA POLYMERASE SIGMA-E FACTOR"/>
    <property type="match status" value="1"/>
</dbReference>
<dbReference type="AlphaFoldDB" id="L7W005"/>
<dbReference type="EMBL" id="JX649881">
    <property type="protein sequence ID" value="AGC71770.1"/>
    <property type="molecule type" value="Genomic_DNA"/>
</dbReference>
<dbReference type="InterPro" id="IPR036388">
    <property type="entry name" value="WH-like_DNA-bd_sf"/>
</dbReference>
<evidence type="ECO:0000256" key="2">
    <source>
        <dbReference type="ARBA" id="ARBA00023082"/>
    </source>
</evidence>
<keyword evidence="2" id="KW-0731">Sigma factor</keyword>
<protein>
    <submittedName>
        <fullName evidence="6">RNA polymerase, sigma-24 subunit, ECF subfamily</fullName>
    </submittedName>
</protein>
<dbReference type="PANTHER" id="PTHR43133">
    <property type="entry name" value="RNA POLYMERASE ECF-TYPE SIGMA FACTO"/>
    <property type="match status" value="1"/>
</dbReference>
<dbReference type="InterPro" id="IPR013324">
    <property type="entry name" value="RNA_pol_sigma_r3/r4-like"/>
</dbReference>
<evidence type="ECO:0000313" key="6">
    <source>
        <dbReference type="EMBL" id="AGC71770.1"/>
    </source>
</evidence>
<dbReference type="Pfam" id="PF07638">
    <property type="entry name" value="Sigma70_ECF"/>
    <property type="match status" value="1"/>
</dbReference>
<dbReference type="SUPFAM" id="SSF88659">
    <property type="entry name" value="Sigma3 and sigma4 domains of RNA polymerase sigma factors"/>
    <property type="match status" value="1"/>
</dbReference>
<dbReference type="NCBIfam" id="TIGR02999">
    <property type="entry name" value="Sig-70_X6"/>
    <property type="match status" value="1"/>
</dbReference>
<organism evidence="6">
    <name type="scientific">uncultured bacterium A1Q1_fos_504</name>
    <dbReference type="NCBI Taxonomy" id="1256580"/>
    <lineage>
        <taxon>Bacteria</taxon>
        <taxon>environmental samples</taxon>
    </lineage>
</organism>
<evidence type="ECO:0000256" key="4">
    <source>
        <dbReference type="SAM" id="MobiDB-lite"/>
    </source>
</evidence>
<dbReference type="InterPro" id="IPR039425">
    <property type="entry name" value="RNA_pol_sigma-70-like"/>
</dbReference>
<evidence type="ECO:0000256" key="3">
    <source>
        <dbReference type="ARBA" id="ARBA00023163"/>
    </source>
</evidence>
<evidence type="ECO:0000256" key="1">
    <source>
        <dbReference type="ARBA" id="ARBA00023015"/>
    </source>
</evidence>
<evidence type="ECO:0000259" key="5">
    <source>
        <dbReference type="Pfam" id="PF07638"/>
    </source>
</evidence>
<accession>L7W005</accession>
<dbReference type="GO" id="GO:0006352">
    <property type="term" value="P:DNA-templated transcription initiation"/>
    <property type="evidence" value="ECO:0007669"/>
    <property type="project" value="InterPro"/>
</dbReference>
<feature type="domain" description="RNA polymerase sigma-70 ECF-like HTH" evidence="5">
    <location>
        <begin position="29"/>
        <end position="204"/>
    </location>
</feature>
<dbReference type="GO" id="GO:0016987">
    <property type="term" value="F:sigma factor activity"/>
    <property type="evidence" value="ECO:0007669"/>
    <property type="project" value="UniProtKB-KW"/>
</dbReference>
<dbReference type="InterPro" id="IPR011517">
    <property type="entry name" value="RNA_pol_sigma70_ECF-like"/>
</dbReference>